<keyword evidence="7 10" id="KW-0520">NAD</keyword>
<evidence type="ECO:0000256" key="10">
    <source>
        <dbReference type="RuleBase" id="RU366046"/>
    </source>
</evidence>
<dbReference type="InterPro" id="IPR036291">
    <property type="entry name" value="NAD(P)-bd_dom_sf"/>
</dbReference>
<dbReference type="PANTHER" id="PTHR43725:SF47">
    <property type="entry name" value="UDP-GLUCOSE 4-EPIMERASE"/>
    <property type="match status" value="1"/>
</dbReference>
<dbReference type="Gene3D" id="3.90.25.10">
    <property type="entry name" value="UDP-galactose 4-epimerase, domain 1"/>
    <property type="match status" value="1"/>
</dbReference>
<evidence type="ECO:0000256" key="2">
    <source>
        <dbReference type="ARBA" id="ARBA00001911"/>
    </source>
</evidence>
<reference evidence="13" key="1">
    <citation type="submission" date="2017-11" db="EMBL/GenBank/DDBJ databases">
        <authorList>
            <person name="Wibberg D."/>
        </authorList>
    </citation>
    <scope>NUCLEOTIDE SEQUENCE [LARGE SCALE GENOMIC DNA]</scope>
</reference>
<keyword evidence="9 10" id="KW-0413">Isomerase</keyword>
<evidence type="ECO:0000256" key="8">
    <source>
        <dbReference type="ARBA" id="ARBA00023144"/>
    </source>
</evidence>
<evidence type="ECO:0000256" key="5">
    <source>
        <dbReference type="ARBA" id="ARBA00013189"/>
    </source>
</evidence>
<gene>
    <name evidence="12" type="primary">galE_1</name>
    <name evidence="12" type="ORF">SCNRRL3882_1016</name>
</gene>
<dbReference type="EC" id="5.1.3.2" evidence="5 10"/>
<evidence type="ECO:0000256" key="3">
    <source>
        <dbReference type="ARBA" id="ARBA00004947"/>
    </source>
</evidence>
<keyword evidence="10" id="KW-0119">Carbohydrate metabolism</keyword>
<proteinExistence type="inferred from homology"/>
<evidence type="ECO:0000313" key="13">
    <source>
        <dbReference type="Proteomes" id="UP000235464"/>
    </source>
</evidence>
<comment type="subunit">
    <text evidence="10">Homodimer.</text>
</comment>
<keyword evidence="13" id="KW-1185">Reference proteome</keyword>
<evidence type="ECO:0000256" key="1">
    <source>
        <dbReference type="ARBA" id="ARBA00000083"/>
    </source>
</evidence>
<dbReference type="GO" id="GO:0006012">
    <property type="term" value="P:galactose metabolic process"/>
    <property type="evidence" value="ECO:0007669"/>
    <property type="project" value="UniProtKB-UniPathway"/>
</dbReference>
<evidence type="ECO:0000259" key="11">
    <source>
        <dbReference type="Pfam" id="PF01370"/>
    </source>
</evidence>
<protein>
    <recommendedName>
        <fullName evidence="6 10">UDP-glucose 4-epimerase</fullName>
        <ecNumber evidence="5 10">5.1.3.2</ecNumber>
    </recommendedName>
</protein>
<dbReference type="RefSeq" id="WP_078602928.1">
    <property type="nucleotide sequence ID" value="NZ_LT962942.1"/>
</dbReference>
<evidence type="ECO:0000313" key="12">
    <source>
        <dbReference type="EMBL" id="SOR77544.1"/>
    </source>
</evidence>
<dbReference type="PANTHER" id="PTHR43725">
    <property type="entry name" value="UDP-GLUCOSE 4-EPIMERASE"/>
    <property type="match status" value="1"/>
</dbReference>
<dbReference type="OrthoDB" id="9801785at2"/>
<comment type="catalytic activity">
    <reaction evidence="1 10">
        <text>UDP-alpha-D-glucose = UDP-alpha-D-galactose</text>
        <dbReference type="Rhea" id="RHEA:22168"/>
        <dbReference type="ChEBI" id="CHEBI:58885"/>
        <dbReference type="ChEBI" id="CHEBI:66914"/>
        <dbReference type="EC" id="5.1.3.2"/>
    </reaction>
</comment>
<dbReference type="UniPathway" id="UPA00214"/>
<organism evidence="12 13">
    <name type="scientific">Streptomyces chartreusis NRRL 3882</name>
    <dbReference type="NCBI Taxonomy" id="1079985"/>
    <lineage>
        <taxon>Bacteria</taxon>
        <taxon>Bacillati</taxon>
        <taxon>Actinomycetota</taxon>
        <taxon>Actinomycetes</taxon>
        <taxon>Kitasatosporales</taxon>
        <taxon>Streptomycetaceae</taxon>
        <taxon>Streptomyces</taxon>
    </lineage>
</organism>
<name>A0A2N9B2J2_STRCX</name>
<dbReference type="NCBIfam" id="TIGR01179">
    <property type="entry name" value="galE"/>
    <property type="match status" value="1"/>
</dbReference>
<comment type="cofactor">
    <cofactor evidence="2 10">
        <name>NAD(+)</name>
        <dbReference type="ChEBI" id="CHEBI:57540"/>
    </cofactor>
</comment>
<evidence type="ECO:0000256" key="6">
    <source>
        <dbReference type="ARBA" id="ARBA00018569"/>
    </source>
</evidence>
<dbReference type="NCBIfam" id="NF007956">
    <property type="entry name" value="PRK10675.1"/>
    <property type="match status" value="1"/>
</dbReference>
<evidence type="ECO:0000256" key="9">
    <source>
        <dbReference type="ARBA" id="ARBA00023235"/>
    </source>
</evidence>
<dbReference type="Pfam" id="PF01370">
    <property type="entry name" value="Epimerase"/>
    <property type="match status" value="1"/>
</dbReference>
<feature type="domain" description="NAD-dependent epimerase/dehydratase" evidence="11">
    <location>
        <begin position="22"/>
        <end position="281"/>
    </location>
</feature>
<dbReference type="Gene3D" id="3.40.50.720">
    <property type="entry name" value="NAD(P)-binding Rossmann-like Domain"/>
    <property type="match status" value="1"/>
</dbReference>
<comment type="similarity">
    <text evidence="4 10">Belongs to the NAD(P)-dependent epimerase/dehydratase family.</text>
</comment>
<dbReference type="CDD" id="cd05247">
    <property type="entry name" value="UDP_G4E_1_SDR_e"/>
    <property type="match status" value="1"/>
</dbReference>
<accession>A0A2N9B2J2</accession>
<dbReference type="AlphaFoldDB" id="A0A2N9B2J2"/>
<dbReference type="InterPro" id="IPR001509">
    <property type="entry name" value="Epimerase_deHydtase"/>
</dbReference>
<dbReference type="Proteomes" id="UP000235464">
    <property type="component" value="Chromosome I"/>
</dbReference>
<keyword evidence="8" id="KW-0299">Galactose metabolism</keyword>
<evidence type="ECO:0000256" key="7">
    <source>
        <dbReference type="ARBA" id="ARBA00023027"/>
    </source>
</evidence>
<dbReference type="InterPro" id="IPR005886">
    <property type="entry name" value="UDP_G4E"/>
</dbReference>
<sequence>MARWNASPTARGAGPSWAPSTVLVTGGAGFIGSHTCVELLDHGYEVIVVDNYSNSTPQVFARVERIAGRFVGAVYELDIRDRHALSAVFDRHPVDAVVHFAAHKAGGASTRMPVAYYDTNVGGTTALLRTMHEHGVRRLVYPSSCWIYGDAGRGPLDETTPARPGTPYAASKWICEQILADICRRDPDYTVLCLRHPVPAGAHPSGLLGEDPRHTPENLLPYLAQVAVGRRERLSVFGDDYPTRDGTGVRDYLHIMDAVEAHRVALDHLGGEPGMHVYNLGGGSGSSVLDVVDAFSRACGRPLPYAVAPRRPGDVAELVADATAVTRAWGWHPTRSLSDVCRDAWRFQRLNPDGYVESARRPETKH</sequence>
<comment type="pathway">
    <text evidence="3 10">Carbohydrate metabolism; galactose metabolism.</text>
</comment>
<dbReference type="SUPFAM" id="SSF51735">
    <property type="entry name" value="NAD(P)-binding Rossmann-fold domains"/>
    <property type="match status" value="1"/>
</dbReference>
<evidence type="ECO:0000256" key="4">
    <source>
        <dbReference type="ARBA" id="ARBA00007637"/>
    </source>
</evidence>
<dbReference type="GO" id="GO:0005829">
    <property type="term" value="C:cytosol"/>
    <property type="evidence" value="ECO:0007669"/>
    <property type="project" value="TreeGrafter"/>
</dbReference>
<dbReference type="EMBL" id="LT963352">
    <property type="protein sequence ID" value="SOR77544.1"/>
    <property type="molecule type" value="Genomic_DNA"/>
</dbReference>
<dbReference type="GO" id="GO:0003978">
    <property type="term" value="F:UDP-glucose 4-epimerase activity"/>
    <property type="evidence" value="ECO:0007669"/>
    <property type="project" value="UniProtKB-UniRule"/>
</dbReference>